<protein>
    <submittedName>
        <fullName evidence="1">Putative lipocalin</fullName>
    </submittedName>
</protein>
<name>A0A6G5A4Z4_RHIMP</name>
<accession>A0A6G5A4Z4</accession>
<proteinExistence type="predicted"/>
<organism evidence="1">
    <name type="scientific">Rhipicephalus microplus</name>
    <name type="common">Cattle tick</name>
    <name type="synonym">Boophilus microplus</name>
    <dbReference type="NCBI Taxonomy" id="6941"/>
    <lineage>
        <taxon>Eukaryota</taxon>
        <taxon>Metazoa</taxon>
        <taxon>Ecdysozoa</taxon>
        <taxon>Arthropoda</taxon>
        <taxon>Chelicerata</taxon>
        <taxon>Arachnida</taxon>
        <taxon>Acari</taxon>
        <taxon>Parasitiformes</taxon>
        <taxon>Ixodida</taxon>
        <taxon>Ixodoidea</taxon>
        <taxon>Ixodidae</taxon>
        <taxon>Rhipicephalinae</taxon>
        <taxon>Rhipicephalus</taxon>
        <taxon>Boophilus</taxon>
    </lineage>
</organism>
<evidence type="ECO:0000313" key="1">
    <source>
        <dbReference type="EMBL" id="NIE46072.1"/>
    </source>
</evidence>
<reference evidence="1" key="1">
    <citation type="submission" date="2020-03" db="EMBL/GenBank/DDBJ databases">
        <title>A transcriptome and proteome of the tick Rhipicephalus microplus shaped by the genetic composition of its hosts and developmental stage.</title>
        <authorList>
            <person name="Garcia G.R."/>
            <person name="Ribeiro J.M.C."/>
            <person name="Maruyama S.R."/>
            <person name="Gardinasse L.G."/>
            <person name="Nelson K."/>
            <person name="Ferreira B.R."/>
            <person name="Andrade T.G."/>
            <person name="Santos I.K.F.M."/>
        </authorList>
    </citation>
    <scope>NUCLEOTIDE SEQUENCE</scope>
    <source>
        <strain evidence="1">NSGR</strain>
        <tissue evidence="1">Salivary glands</tissue>
    </source>
</reference>
<dbReference type="EMBL" id="GIKN01003799">
    <property type="protein sequence ID" value="NIE46072.1"/>
    <property type="molecule type" value="Transcribed_RNA"/>
</dbReference>
<dbReference type="VEuPathDB" id="VectorBase:LOC119167963"/>
<sequence>MCCLLPRRSAKMWPKFPSILSALVLSGFLTTTTSMYRNSTPWFVNPGYKDIVMFYNTSQPIWTVLSTDTSNLTCQVDKMYNITFEYVVFERCYKIYENVSDFYLLGRFTNWNTQPNRWPDSRRPRYDQMVLRYLGFLFEFGSDILLFYHSNCGVFKIIREKGERMWLELRAWNVTVSSISALCTTYFYQHQRHKHRTVYTPQCQHIMKPVFNRSAWS</sequence>
<dbReference type="AlphaFoldDB" id="A0A6G5A4Z4"/>